<evidence type="ECO:0000256" key="1">
    <source>
        <dbReference type="ARBA" id="ARBA00023002"/>
    </source>
</evidence>
<dbReference type="SUPFAM" id="SSF51905">
    <property type="entry name" value="FAD/NAD(P)-binding domain"/>
    <property type="match status" value="1"/>
</dbReference>
<dbReference type="InterPro" id="IPR002938">
    <property type="entry name" value="FAD-bd"/>
</dbReference>
<dbReference type="GO" id="GO:0004497">
    <property type="term" value="F:monooxygenase activity"/>
    <property type="evidence" value="ECO:0007669"/>
    <property type="project" value="UniProtKB-KW"/>
</dbReference>
<dbReference type="PANTHER" id="PTHR13789">
    <property type="entry name" value="MONOOXYGENASE"/>
    <property type="match status" value="1"/>
</dbReference>
<evidence type="ECO:0000256" key="2">
    <source>
        <dbReference type="ARBA" id="ARBA00023033"/>
    </source>
</evidence>
<evidence type="ECO:0000259" key="3">
    <source>
        <dbReference type="Pfam" id="PF01494"/>
    </source>
</evidence>
<comment type="caution">
    <text evidence="4">The sequence shown here is derived from an EMBL/GenBank/DDBJ whole genome shotgun (WGS) entry which is preliminary data.</text>
</comment>
<name>A0A848HC41_9BURK</name>
<protein>
    <recommendedName>
        <fullName evidence="3">FAD-binding domain-containing protein</fullName>
    </recommendedName>
</protein>
<organism evidence="4 5">
    <name type="scientific">Ramlibacter agri</name>
    <dbReference type="NCBI Taxonomy" id="2728837"/>
    <lineage>
        <taxon>Bacteria</taxon>
        <taxon>Pseudomonadati</taxon>
        <taxon>Pseudomonadota</taxon>
        <taxon>Betaproteobacteria</taxon>
        <taxon>Burkholderiales</taxon>
        <taxon>Comamonadaceae</taxon>
        <taxon>Ramlibacter</taxon>
    </lineage>
</organism>
<keyword evidence="1" id="KW-0560">Oxidoreductase</keyword>
<dbReference type="InterPro" id="IPR050493">
    <property type="entry name" value="FAD-dep_Monooxygenase_BioMet"/>
</dbReference>
<evidence type="ECO:0000313" key="5">
    <source>
        <dbReference type="Proteomes" id="UP000541185"/>
    </source>
</evidence>
<keyword evidence="2" id="KW-0503">Monooxygenase</keyword>
<dbReference type="PANTHER" id="PTHR13789:SF309">
    <property type="entry name" value="PUTATIVE (AFU_ORTHOLOGUE AFUA_6G14510)-RELATED"/>
    <property type="match status" value="1"/>
</dbReference>
<proteinExistence type="predicted"/>
<dbReference type="Gene3D" id="3.50.50.60">
    <property type="entry name" value="FAD/NAD(P)-binding domain"/>
    <property type="match status" value="1"/>
</dbReference>
<evidence type="ECO:0000313" key="4">
    <source>
        <dbReference type="EMBL" id="NML47059.1"/>
    </source>
</evidence>
<dbReference type="Pfam" id="PF01494">
    <property type="entry name" value="FAD_binding_3"/>
    <property type="match status" value="1"/>
</dbReference>
<keyword evidence="5" id="KW-1185">Reference proteome</keyword>
<dbReference type="InterPro" id="IPR036188">
    <property type="entry name" value="FAD/NAD-bd_sf"/>
</dbReference>
<sequence>MAGLACALAAARAGASVALLEARTAASGLPAHVDVVPNMLRDLVRLGVGEDCIRAGFAYRRSSAIGQRGQPLYAVDAERLAGPRYPAAIGITHAELHRVLAAAALEAGVRLHVGTPVEGVADDGAALLQLANGEQLRADLAVLACGAHSRLRERVFREPPLAASGAEWIYFLAPRPAGLDDALHAGTATGDKAHVVPVSGAFAGVRLSARHAPADLGAAAARQLLARFPGPVGALAADVPEDQPIARRVASPGLLRQPWARGCVLAAGDCAHAFPPHFGQSAAQAVEDAVVLGELLSRPEPNLPEAWLQRRSARVQQVMAIALQAARWDAAPDSDTDLLQLARALDQVVRQPA</sequence>
<dbReference type="GO" id="GO:0071949">
    <property type="term" value="F:FAD binding"/>
    <property type="evidence" value="ECO:0007669"/>
    <property type="project" value="InterPro"/>
</dbReference>
<accession>A0A848HC41</accession>
<feature type="domain" description="FAD-binding" evidence="3">
    <location>
        <begin position="2"/>
        <end position="299"/>
    </location>
</feature>
<dbReference type="AlphaFoldDB" id="A0A848HC41"/>
<dbReference type="Proteomes" id="UP000541185">
    <property type="component" value="Unassembled WGS sequence"/>
</dbReference>
<reference evidence="4 5" key="1">
    <citation type="submission" date="2020-04" db="EMBL/GenBank/DDBJ databases">
        <title>Ramlibacter sp. G-1-2-2 isolated from soil.</title>
        <authorList>
            <person name="Dahal R.H."/>
        </authorList>
    </citation>
    <scope>NUCLEOTIDE SEQUENCE [LARGE SCALE GENOMIC DNA]</scope>
    <source>
        <strain evidence="4 5">G-1-2-2</strain>
    </source>
</reference>
<dbReference type="EMBL" id="JABBFX010000003">
    <property type="protein sequence ID" value="NML47059.1"/>
    <property type="molecule type" value="Genomic_DNA"/>
</dbReference>
<dbReference type="PRINTS" id="PR00420">
    <property type="entry name" value="RNGMNOXGNASE"/>
</dbReference>
<gene>
    <name evidence="4" type="ORF">HHL11_25160</name>
</gene>